<keyword evidence="1" id="KW-1133">Transmembrane helix</keyword>
<feature type="transmembrane region" description="Helical" evidence="1">
    <location>
        <begin position="422"/>
        <end position="444"/>
    </location>
</feature>
<gene>
    <name evidence="2" type="primary">yfhO</name>
    <name evidence="2" type="ORF">CLCY_4c01750</name>
</gene>
<feature type="transmembrane region" description="Helical" evidence="1">
    <location>
        <begin position="133"/>
        <end position="159"/>
    </location>
</feature>
<dbReference type="Pfam" id="PF09586">
    <property type="entry name" value="YfhO"/>
    <property type="match status" value="1"/>
</dbReference>
<proteinExistence type="predicted"/>
<feature type="transmembrane region" description="Helical" evidence="1">
    <location>
        <begin position="390"/>
        <end position="410"/>
    </location>
</feature>
<feature type="transmembrane region" description="Helical" evidence="1">
    <location>
        <begin position="801"/>
        <end position="822"/>
    </location>
</feature>
<comment type="caution">
    <text evidence="2">The sequence shown here is derived from an EMBL/GenBank/DDBJ whole genome shotgun (WGS) entry which is preliminary data.</text>
</comment>
<feature type="transmembrane region" description="Helical" evidence="1">
    <location>
        <begin position="218"/>
        <end position="240"/>
    </location>
</feature>
<feature type="transmembrane region" description="Helical" evidence="1">
    <location>
        <begin position="92"/>
        <end position="113"/>
    </location>
</feature>
<feature type="transmembrane region" description="Helical" evidence="1">
    <location>
        <begin position="276"/>
        <end position="293"/>
    </location>
</feature>
<sequence>MKKFLRDIVISFTIACLSFYVIYLINGQVLYNDLYAQGLPFLEYFKNQFNIGDLIYNWNMGLGDSSYAFIIYYLLSPFNLLLLLFRKTDMVDLLPIFMTIKITFIVYFASLYFKKVCTEKYKWIGAIIYLSSYNIIMYGSIHVMWLDTFAFLPLVLLGIEKVLRGKGKKLYIISLFFLIITNYYLAALLVIHIALYGIIRYMVLEGKRGLVKFVSSMIGYSTVSGLLAGFVLIPAIGYMLTSSKDVSAHQDFTNSISRLLEVFLGNHIGAEYSLSSTYITLIGMLCVPVFIIFNKVKRECLYLIPIGLLLLAVFSDSVNYIFNLGYEACGGNYRYNILLNIYIGIIICNGLKSLVRGSVKLIISISILSISYIVMLLVRPEFLSMSREVAIINIGFILVYLSLIVIFSLSDRSFKILKKVNLENIVLSLLAILMAFEVFSYGFYINQNRDFKSNDYAKDIKSIVKYAGEKYGKKGRIEINDSGGVYNTYLSQGVEGVEGFHSLMKWGYREAGEVFTDTAYMKVINRLGGRNIITRFTGEKYFISPYNYCPYIGSKLVEKYKNYYIFSVPNQEIKFFDKVGSTLPASMIEKDAVLYNSASIEYSPQNMKVFNEEDLIMDVSNTLKVLKNLHSYPLNNKEIEIKDDGEYYLKLNTSPPNEYTPFNISMTINDVKLGDRSHFSKYIDYSKRKSEIYIGYLKSGDKLKLDFNLGNNPKLVKIDKNYIESSTKNMNSIKKQSLQRGKNSLKASFELSQRGIVVFPVIYDSSWKIKSNGKAIKPIVVNEGFVAFNLDKGSYNIEMRYIPYSIYLGFTLSVITLLCIIISKHIRK</sequence>
<dbReference type="InterPro" id="IPR018580">
    <property type="entry name" value="Uncharacterised_YfhO"/>
</dbReference>
<evidence type="ECO:0000313" key="3">
    <source>
        <dbReference type="Proteomes" id="UP000036756"/>
    </source>
</evidence>
<dbReference type="PATRIC" id="fig|1121307.3.peg.1830"/>
<reference evidence="2 3" key="1">
    <citation type="submission" date="2015-06" db="EMBL/GenBank/DDBJ databases">
        <title>Draft genome sequence of the purine-degrading Clostridium cylindrosporum HC-1 (DSM 605).</title>
        <authorList>
            <person name="Poehlein A."/>
            <person name="Schiel-Bengelsdorf B."/>
            <person name="Bengelsdorf F."/>
            <person name="Daniel R."/>
            <person name="Duerre P."/>
        </authorList>
    </citation>
    <scope>NUCLEOTIDE SEQUENCE [LARGE SCALE GENOMIC DNA]</scope>
    <source>
        <strain evidence="2 3">DSM 605</strain>
    </source>
</reference>
<protein>
    <submittedName>
        <fullName evidence="2">Bacterial membrane protein YfhO</fullName>
    </submittedName>
</protein>
<name>A0A0J8D8J8_CLOCY</name>
<feature type="transmembrane region" description="Helical" evidence="1">
    <location>
        <begin position="171"/>
        <end position="198"/>
    </location>
</feature>
<dbReference type="AlphaFoldDB" id="A0A0J8D8J8"/>
<keyword evidence="1" id="KW-0472">Membrane</keyword>
<organism evidence="2 3">
    <name type="scientific">Clostridium cylindrosporum DSM 605</name>
    <dbReference type="NCBI Taxonomy" id="1121307"/>
    <lineage>
        <taxon>Bacteria</taxon>
        <taxon>Bacillati</taxon>
        <taxon>Bacillota</taxon>
        <taxon>Clostridia</taxon>
        <taxon>Eubacteriales</taxon>
        <taxon>Clostridiaceae</taxon>
        <taxon>Clostridium</taxon>
    </lineage>
</organism>
<dbReference type="PANTHER" id="PTHR38454:SF1">
    <property type="entry name" value="INTEGRAL MEMBRANE PROTEIN"/>
    <property type="match status" value="1"/>
</dbReference>
<dbReference type="Proteomes" id="UP000036756">
    <property type="component" value="Unassembled WGS sequence"/>
</dbReference>
<feature type="transmembrane region" description="Helical" evidence="1">
    <location>
        <begin position="300"/>
        <end position="321"/>
    </location>
</feature>
<feature type="transmembrane region" description="Helical" evidence="1">
    <location>
        <begin position="333"/>
        <end position="351"/>
    </location>
</feature>
<evidence type="ECO:0000256" key="1">
    <source>
        <dbReference type="SAM" id="Phobius"/>
    </source>
</evidence>
<dbReference type="EMBL" id="LFVU01000024">
    <property type="protein sequence ID" value="KMT22202.1"/>
    <property type="molecule type" value="Genomic_DNA"/>
</dbReference>
<keyword evidence="3" id="KW-1185">Reference proteome</keyword>
<dbReference type="OrthoDB" id="9815466at2"/>
<dbReference type="RefSeq" id="WP_048570295.1">
    <property type="nucleotide sequence ID" value="NZ_LFVU01000024.1"/>
</dbReference>
<dbReference type="PANTHER" id="PTHR38454">
    <property type="entry name" value="INTEGRAL MEMBRANE PROTEIN-RELATED"/>
    <property type="match status" value="1"/>
</dbReference>
<evidence type="ECO:0000313" key="2">
    <source>
        <dbReference type="EMBL" id="KMT22202.1"/>
    </source>
</evidence>
<accession>A0A0J8D8J8</accession>
<keyword evidence="1" id="KW-0812">Transmembrane</keyword>
<dbReference type="STRING" id="1121307.CLCY_4c01750"/>
<feature type="transmembrane region" description="Helical" evidence="1">
    <location>
        <begin position="7"/>
        <end position="25"/>
    </location>
</feature>
<feature type="transmembrane region" description="Helical" evidence="1">
    <location>
        <begin position="358"/>
        <end position="378"/>
    </location>
</feature>